<sequence>MLDHRQIPDSVDPGMGSALSPFLHFIFGLIERSGGLEATRSVLHELSVEIMRQFEMYESMTKVKNWLLAGILAKLQNDFSTRKTESKKEDTLEKVLRVWGGYRDEAWRDVPN</sequence>
<reference evidence="1" key="1">
    <citation type="submission" date="2018-02" db="EMBL/GenBank/DDBJ databases">
        <title>The genomes of Aspergillus section Nigri reveals drivers in fungal speciation.</title>
        <authorList>
            <consortium name="DOE Joint Genome Institute"/>
            <person name="Vesth T.C."/>
            <person name="Nybo J."/>
            <person name="Theobald S."/>
            <person name="Brandl J."/>
            <person name="Frisvad J.C."/>
            <person name="Nielsen K.F."/>
            <person name="Lyhne E.K."/>
            <person name="Kogle M.E."/>
            <person name="Kuo A."/>
            <person name="Riley R."/>
            <person name="Clum A."/>
            <person name="Nolan M."/>
            <person name="Lipzen A."/>
            <person name="Salamov A."/>
            <person name="Henrissat B."/>
            <person name="Wiebenga A."/>
            <person name="De vries R.P."/>
            <person name="Grigoriev I.V."/>
            <person name="Mortensen U.H."/>
            <person name="Andersen M.R."/>
            <person name="Baker S.E."/>
        </authorList>
    </citation>
    <scope>NUCLEOTIDE SEQUENCE</scope>
    <source>
        <strain evidence="1">CBS 115574</strain>
    </source>
</reference>
<accession>A0ACD1I5W0</accession>
<organism evidence="1 2">
    <name type="scientific">Aspergillus costaricaensis CBS 115574</name>
    <dbReference type="NCBI Taxonomy" id="1448317"/>
    <lineage>
        <taxon>Eukaryota</taxon>
        <taxon>Fungi</taxon>
        <taxon>Dikarya</taxon>
        <taxon>Ascomycota</taxon>
        <taxon>Pezizomycotina</taxon>
        <taxon>Eurotiomycetes</taxon>
        <taxon>Eurotiomycetidae</taxon>
        <taxon>Eurotiales</taxon>
        <taxon>Aspergillaceae</taxon>
        <taxon>Aspergillus</taxon>
        <taxon>Aspergillus subgen. Circumdati</taxon>
    </lineage>
</organism>
<protein>
    <submittedName>
        <fullName evidence="1">Uncharacterized protein</fullName>
    </submittedName>
</protein>
<name>A0ACD1I5W0_9EURO</name>
<evidence type="ECO:0000313" key="1">
    <source>
        <dbReference type="EMBL" id="RAK85952.1"/>
    </source>
</evidence>
<dbReference type="Proteomes" id="UP000249748">
    <property type="component" value="Unassembled WGS sequence"/>
</dbReference>
<evidence type="ECO:0000313" key="2">
    <source>
        <dbReference type="Proteomes" id="UP000249748"/>
    </source>
</evidence>
<gene>
    <name evidence="1" type="ORF">BO79DRAFT_257778</name>
</gene>
<keyword evidence="2" id="KW-1185">Reference proteome</keyword>
<dbReference type="EMBL" id="KZ824562">
    <property type="protein sequence ID" value="RAK85952.1"/>
    <property type="molecule type" value="Genomic_DNA"/>
</dbReference>
<proteinExistence type="predicted"/>